<keyword evidence="3" id="KW-1185">Reference proteome</keyword>
<evidence type="ECO:0000313" key="3">
    <source>
        <dbReference type="Proteomes" id="UP001059380"/>
    </source>
</evidence>
<dbReference type="Pfam" id="PF12867">
    <property type="entry name" value="DinB_2"/>
    <property type="match status" value="1"/>
</dbReference>
<dbReference type="EMBL" id="CP093313">
    <property type="protein sequence ID" value="UWZ82146.1"/>
    <property type="molecule type" value="Genomic_DNA"/>
</dbReference>
<reference evidence="2" key="1">
    <citation type="submission" date="2021-04" db="EMBL/GenBank/DDBJ databases">
        <title>Phylogenetic analysis of Acidobacteriaceae.</title>
        <authorList>
            <person name="Qiu L."/>
            <person name="Zhang Q."/>
        </authorList>
    </citation>
    <scope>NUCLEOTIDE SEQUENCE</scope>
    <source>
        <strain evidence="2">DSM 25168</strain>
    </source>
</reference>
<dbReference type="InterPro" id="IPR034660">
    <property type="entry name" value="DinB/YfiT-like"/>
</dbReference>
<sequence length="183" mass="20645">MKLAAVFEGWEGYQQSLEHAISPLSPAQLDWRPAHHLRSLGEVIRHIALGRITWLARMQPPEIEVVSSQVSRWQQDGDGEQHVDETAVPSDSPEVLSHWLALSWRPIQASLATWSVDDLFQTYPHRFDGKVYSISRQWTLWRILSHDHHHGGQIATMLAIQGISAHELRALGGHIVAPPLATE</sequence>
<dbReference type="AlphaFoldDB" id="A0A9J7BK42"/>
<evidence type="ECO:0000313" key="2">
    <source>
        <dbReference type="EMBL" id="UWZ82146.1"/>
    </source>
</evidence>
<accession>A0A9J7BK42</accession>
<name>A0A9J7BK42_9BACT</name>
<feature type="domain" description="DinB-like" evidence="1">
    <location>
        <begin position="14"/>
        <end position="154"/>
    </location>
</feature>
<dbReference type="KEGG" id="orp:MOP44_16370"/>
<dbReference type="Proteomes" id="UP001059380">
    <property type="component" value="Chromosome"/>
</dbReference>
<organism evidence="2 3">
    <name type="scientific">Occallatibacter riparius</name>
    <dbReference type="NCBI Taxonomy" id="1002689"/>
    <lineage>
        <taxon>Bacteria</taxon>
        <taxon>Pseudomonadati</taxon>
        <taxon>Acidobacteriota</taxon>
        <taxon>Terriglobia</taxon>
        <taxon>Terriglobales</taxon>
        <taxon>Acidobacteriaceae</taxon>
        <taxon>Occallatibacter</taxon>
    </lineage>
</organism>
<dbReference type="RefSeq" id="WP_260791257.1">
    <property type="nucleotide sequence ID" value="NZ_CP093313.1"/>
</dbReference>
<gene>
    <name evidence="2" type="ORF">MOP44_16370</name>
</gene>
<dbReference type="SUPFAM" id="SSF109854">
    <property type="entry name" value="DinB/YfiT-like putative metalloenzymes"/>
    <property type="match status" value="1"/>
</dbReference>
<dbReference type="Gene3D" id="1.20.120.450">
    <property type="entry name" value="dinb family like domain"/>
    <property type="match status" value="1"/>
</dbReference>
<protein>
    <submittedName>
        <fullName evidence="2">DinB family protein</fullName>
    </submittedName>
</protein>
<dbReference type="InterPro" id="IPR024775">
    <property type="entry name" value="DinB-like"/>
</dbReference>
<evidence type="ECO:0000259" key="1">
    <source>
        <dbReference type="Pfam" id="PF12867"/>
    </source>
</evidence>
<proteinExistence type="predicted"/>